<evidence type="ECO:0000313" key="5">
    <source>
        <dbReference type="Proteomes" id="UP000642938"/>
    </source>
</evidence>
<dbReference type="PANTHER" id="PTHR47199:SF2">
    <property type="entry name" value="PHOTOSYSTEM II STABILITY_ASSEMBLY FACTOR HCF136, CHLOROPLASTIC"/>
    <property type="match status" value="1"/>
</dbReference>
<dbReference type="Proteomes" id="UP000642938">
    <property type="component" value="Unassembled WGS sequence"/>
</dbReference>
<dbReference type="PANTHER" id="PTHR47199">
    <property type="entry name" value="PHOTOSYSTEM II STABILITY/ASSEMBLY FACTOR HCF136, CHLOROPLASTIC"/>
    <property type="match status" value="1"/>
</dbReference>
<feature type="signal peptide" evidence="1">
    <location>
        <begin position="1"/>
        <end position="19"/>
    </location>
</feature>
<reference evidence="5" key="2">
    <citation type="journal article" date="2019" name="Int. J. Syst. Evol. Microbiol.">
        <title>The Global Catalogue of Microorganisms (GCM) 10K type strain sequencing project: providing services to taxonomists for standard genome sequencing and annotation.</title>
        <authorList>
            <consortium name="The Broad Institute Genomics Platform"/>
            <consortium name="The Broad Institute Genome Sequencing Center for Infectious Disease"/>
            <person name="Wu L."/>
            <person name="Ma J."/>
        </authorList>
    </citation>
    <scope>NUCLEOTIDE SEQUENCE [LARGE SCALE GENOMIC DNA]</scope>
    <source>
        <strain evidence="5">CGMCC 1.15287</strain>
    </source>
</reference>
<reference evidence="2" key="4">
    <citation type="submission" date="2024-05" db="EMBL/GenBank/DDBJ databases">
        <authorList>
            <person name="Sun Q."/>
            <person name="Zhou Y."/>
        </authorList>
    </citation>
    <scope>NUCLEOTIDE SEQUENCE</scope>
    <source>
        <strain evidence="2">CGMCC 1.15287</strain>
    </source>
</reference>
<dbReference type="InterPro" id="IPR036278">
    <property type="entry name" value="Sialidase_sf"/>
</dbReference>
<name>A0A7W6KAV3_9SPHI</name>
<dbReference type="SUPFAM" id="SSF50939">
    <property type="entry name" value="Sialidases"/>
    <property type="match status" value="1"/>
</dbReference>
<dbReference type="CDD" id="cd15482">
    <property type="entry name" value="Sialidase_non-viral"/>
    <property type="match status" value="1"/>
</dbReference>
<dbReference type="Gene3D" id="2.130.10.10">
    <property type="entry name" value="YVTN repeat-like/Quinoprotein amine dehydrogenase"/>
    <property type="match status" value="2"/>
</dbReference>
<dbReference type="RefSeq" id="WP_183763952.1">
    <property type="nucleotide sequence ID" value="NZ_BMHZ01000001.1"/>
</dbReference>
<protein>
    <submittedName>
        <fullName evidence="2">Oxidoreductase</fullName>
    </submittedName>
    <submittedName>
        <fullName evidence="3">Photosystem II stability/assembly factor-like uncharacterized protein</fullName>
    </submittedName>
</protein>
<evidence type="ECO:0000313" key="2">
    <source>
        <dbReference type="EMBL" id="GGG93031.1"/>
    </source>
</evidence>
<dbReference type="EMBL" id="JACIEF010000002">
    <property type="protein sequence ID" value="MBB4108408.1"/>
    <property type="molecule type" value="Genomic_DNA"/>
</dbReference>
<feature type="chain" id="PRO_5031406300" evidence="1">
    <location>
        <begin position="20"/>
        <end position="339"/>
    </location>
</feature>
<dbReference type="Proteomes" id="UP000532273">
    <property type="component" value="Unassembled WGS sequence"/>
</dbReference>
<keyword evidence="5" id="KW-1185">Reference proteome</keyword>
<keyword evidence="1" id="KW-0732">Signal</keyword>
<evidence type="ECO:0000256" key="1">
    <source>
        <dbReference type="SAM" id="SignalP"/>
    </source>
</evidence>
<organism evidence="3 4">
    <name type="scientific">Pedobacter zeae</name>
    <dbReference type="NCBI Taxonomy" id="1737356"/>
    <lineage>
        <taxon>Bacteria</taxon>
        <taxon>Pseudomonadati</taxon>
        <taxon>Bacteroidota</taxon>
        <taxon>Sphingobacteriia</taxon>
        <taxon>Sphingobacteriales</taxon>
        <taxon>Sphingobacteriaceae</taxon>
        <taxon>Pedobacter</taxon>
    </lineage>
</organism>
<evidence type="ECO:0000313" key="3">
    <source>
        <dbReference type="EMBL" id="MBB4108408.1"/>
    </source>
</evidence>
<dbReference type="EMBL" id="BMHZ01000001">
    <property type="protein sequence ID" value="GGG93031.1"/>
    <property type="molecule type" value="Genomic_DNA"/>
</dbReference>
<dbReference type="AlphaFoldDB" id="A0A7W6KAV3"/>
<reference evidence="2" key="1">
    <citation type="journal article" date="2014" name="Int. J. Syst. Evol. Microbiol.">
        <title>Complete genome of a new Firmicutes species belonging to the dominant human colonic microbiota ('Ruminococcus bicirculans') reveals two chromosomes and a selective capacity to utilize plant glucans.</title>
        <authorList>
            <consortium name="NISC Comparative Sequencing Program"/>
            <person name="Wegmann U."/>
            <person name="Louis P."/>
            <person name="Goesmann A."/>
            <person name="Henrissat B."/>
            <person name="Duncan S.H."/>
            <person name="Flint H.J."/>
        </authorList>
    </citation>
    <scope>NUCLEOTIDE SEQUENCE</scope>
    <source>
        <strain evidence="2">CGMCC 1.15287</strain>
    </source>
</reference>
<reference evidence="3 4" key="3">
    <citation type="submission" date="2020-08" db="EMBL/GenBank/DDBJ databases">
        <title>Genomic Encyclopedia of Type Strains, Phase IV (KMG-IV): sequencing the most valuable type-strain genomes for metagenomic binning, comparative biology and taxonomic classification.</title>
        <authorList>
            <person name="Goeker M."/>
        </authorList>
    </citation>
    <scope>NUCLEOTIDE SEQUENCE [LARGE SCALE GENOMIC DNA]</scope>
    <source>
        <strain evidence="3 4">DSM 100774</strain>
    </source>
</reference>
<gene>
    <name evidence="2" type="ORF">GCM10007422_02690</name>
    <name evidence="3" type="ORF">GGQ60_002389</name>
</gene>
<comment type="caution">
    <text evidence="3">The sequence shown here is derived from an EMBL/GenBank/DDBJ whole genome shotgun (WGS) entry which is preliminary data.</text>
</comment>
<dbReference type="InterPro" id="IPR015943">
    <property type="entry name" value="WD40/YVTN_repeat-like_dom_sf"/>
</dbReference>
<accession>A0A7W6KAV3</accession>
<sequence>MKKLVWCLIVAPFFCAAQSYTMKPLAEGTKTSIRGLSVVSDQVIWVSGSNGSVGKSTDGGSTWKWTKPKDYEKLNFRDIEAFDNQNAIIVNAGSPAYILKTTDGGESWTTHYKNADTAIFLDGAGFWDKNRGIVFGDPIHNRLQLLKTVDAGKSWQDITANLTSSLVKGEASFAASGTTIKTLPGGKTWIATGGTVSNIYFSADYGQHWQVFKCPIIQGENSTGPFSIDFLNDKNGVAVGGNYVKDKENTNNILLTGDGGKTWQKPTTPVFGYRSGVTYINAKTLIATGTSGTDISTDAGQNWKHISDKSFNAVQKAKKGKMVILAGEKGSVYQLEVAD</sequence>
<evidence type="ECO:0000313" key="4">
    <source>
        <dbReference type="Proteomes" id="UP000532273"/>
    </source>
</evidence>
<proteinExistence type="predicted"/>